<dbReference type="PANTHER" id="PTHR11579">
    <property type="entry name" value="PROTEIN-L-ISOASPARTATE O-METHYLTRANSFERASE"/>
    <property type="match status" value="1"/>
</dbReference>
<reference evidence="4" key="2">
    <citation type="submission" date="2021-04" db="EMBL/GenBank/DDBJ databases">
        <title>Draft genome assembly of strain Phenylobacterium sp. 20VBR1 using MiniION and Illumina platforms.</title>
        <authorList>
            <person name="Thomas F.A."/>
            <person name="Krishnan K.P."/>
            <person name="Sinha R.K."/>
        </authorList>
    </citation>
    <scope>NUCLEOTIDE SEQUENCE</scope>
    <source>
        <strain evidence="4">20VBR1</strain>
    </source>
</reference>
<dbReference type="SUPFAM" id="SSF53335">
    <property type="entry name" value="S-adenosyl-L-methionine-dependent methyltransferases"/>
    <property type="match status" value="1"/>
</dbReference>
<dbReference type="PANTHER" id="PTHR11579:SF18">
    <property type="entry name" value="PROTEIN-L-ISOASPARTATE O-METHYLTRANSFERASE"/>
    <property type="match status" value="1"/>
</dbReference>
<keyword evidence="6" id="KW-1185">Reference proteome</keyword>
<dbReference type="InterPro" id="IPR029063">
    <property type="entry name" value="SAM-dependent_MTases_sf"/>
</dbReference>
<comment type="similarity">
    <text evidence="1">Belongs to the methyltransferase superfamily. L-isoaspartyl/D-aspartyl protein methyltransferase family.</text>
</comment>
<evidence type="ECO:0000313" key="6">
    <source>
        <dbReference type="Proteomes" id="UP000622580"/>
    </source>
</evidence>
<dbReference type="EMBL" id="JAGSGD010000001">
    <property type="protein sequence ID" value="MBR7619496.1"/>
    <property type="molecule type" value="Genomic_DNA"/>
</dbReference>
<protein>
    <recommendedName>
        <fullName evidence="2">Protein-L-isoaspartate O-methyltransferase</fullName>
    </recommendedName>
    <alternativeName>
        <fullName evidence="3">Protein L-isoaspartyl methyltransferase</fullName>
    </alternativeName>
</protein>
<dbReference type="AlphaFoldDB" id="A0A941D259"/>
<name>A0A941D259_9CAUL</name>
<dbReference type="Gene3D" id="3.40.50.150">
    <property type="entry name" value="Vaccinia Virus protein VP39"/>
    <property type="match status" value="2"/>
</dbReference>
<proteinExistence type="inferred from homology"/>
<evidence type="ECO:0000313" key="4">
    <source>
        <dbReference type="EMBL" id="MBR7619496.1"/>
    </source>
</evidence>
<dbReference type="Proteomes" id="UP000622580">
    <property type="component" value="Unassembled WGS sequence"/>
</dbReference>
<dbReference type="Pfam" id="PF01135">
    <property type="entry name" value="PCMT"/>
    <property type="match status" value="1"/>
</dbReference>
<evidence type="ECO:0000256" key="1">
    <source>
        <dbReference type="ARBA" id="ARBA00005369"/>
    </source>
</evidence>
<organism evidence="4 6">
    <name type="scientific">Phenylobacterium glaciei</name>
    <dbReference type="NCBI Taxonomy" id="2803784"/>
    <lineage>
        <taxon>Bacteria</taxon>
        <taxon>Pseudomonadati</taxon>
        <taxon>Pseudomonadota</taxon>
        <taxon>Alphaproteobacteria</taxon>
        <taxon>Caulobacterales</taxon>
        <taxon>Caulobacteraceae</taxon>
        <taxon>Phenylobacterium</taxon>
    </lineage>
</organism>
<evidence type="ECO:0000313" key="5">
    <source>
        <dbReference type="EMBL" id="QQZ51995.1"/>
    </source>
</evidence>
<dbReference type="InterPro" id="IPR000682">
    <property type="entry name" value="PCMT"/>
</dbReference>
<reference evidence="5" key="1">
    <citation type="submission" date="2021-01" db="EMBL/GenBank/DDBJ databases">
        <title>Genome sequence of Phenylobacterium sp. 20VBR1 isolated from a valley glaceir, Ny-Alesund, Svalbard.</title>
        <authorList>
            <person name="Thomas F.A."/>
            <person name="Krishnan K.P."/>
            <person name="Sinha R.K."/>
        </authorList>
    </citation>
    <scope>NUCLEOTIDE SEQUENCE</scope>
    <source>
        <strain evidence="5">20VBR1</strain>
    </source>
</reference>
<gene>
    <name evidence="4" type="ORF">JKL49_08870</name>
    <name evidence="5" type="ORF">JKL49_13660</name>
</gene>
<sequence>MMADLAEARSNMVESQVRPSDVTDIRIHDAMRVIPREDFVPAGKGYLAYTDGPVEYAPGRSLLKPRDVAKLLQMAKPVAGERALAIAAPYAAAILEALEVVVDRLDDGDLKTVPGSNYDLIVVEGAVSRAPEAWLKALAPGGRLAVVERDGPVGKAALYVRADDEIGRRTVFDATPPMLAGFEAQHGFAF</sequence>
<dbReference type="EMBL" id="CP068570">
    <property type="protein sequence ID" value="QQZ51995.1"/>
    <property type="molecule type" value="Genomic_DNA"/>
</dbReference>
<accession>A0A941D259</accession>
<evidence type="ECO:0000256" key="3">
    <source>
        <dbReference type="ARBA" id="ARBA00030757"/>
    </source>
</evidence>
<evidence type="ECO:0000256" key="2">
    <source>
        <dbReference type="ARBA" id="ARBA00013346"/>
    </source>
</evidence>
<dbReference type="GO" id="GO:0005737">
    <property type="term" value="C:cytoplasm"/>
    <property type="evidence" value="ECO:0007669"/>
    <property type="project" value="TreeGrafter"/>
</dbReference>
<dbReference type="GO" id="GO:0004719">
    <property type="term" value="F:protein-L-isoaspartate (D-aspartate) O-methyltransferase activity"/>
    <property type="evidence" value="ECO:0007669"/>
    <property type="project" value="InterPro"/>
</dbReference>